<keyword evidence="2 6" id="KW-0378">Hydrolase</keyword>
<evidence type="ECO:0000256" key="8">
    <source>
        <dbReference type="SAM" id="SignalP"/>
    </source>
</evidence>
<evidence type="ECO:0000256" key="7">
    <source>
        <dbReference type="SAM" id="MobiDB-lite"/>
    </source>
</evidence>
<evidence type="ECO:0000256" key="3">
    <source>
        <dbReference type="ARBA" id="ARBA00023295"/>
    </source>
</evidence>
<feature type="active site" description="Proton acceptor" evidence="4">
    <location>
        <position position="60"/>
    </location>
</feature>
<dbReference type="RefSeq" id="WP_122182556.1">
    <property type="nucleotide sequence ID" value="NZ_RFFJ01000014.1"/>
</dbReference>
<proteinExistence type="inferred from homology"/>
<dbReference type="SUPFAM" id="SSF75005">
    <property type="entry name" value="Arabinanase/levansucrase/invertase"/>
    <property type="match status" value="1"/>
</dbReference>
<protein>
    <submittedName>
        <fullName evidence="10">Carbohydrate-binding protein</fullName>
    </submittedName>
</protein>
<dbReference type="PANTHER" id="PTHR42812:SF5">
    <property type="entry name" value="ENDO-ARABINASE"/>
    <property type="match status" value="1"/>
</dbReference>
<dbReference type="Pfam" id="PF16990">
    <property type="entry name" value="CBM_35"/>
    <property type="match status" value="1"/>
</dbReference>
<dbReference type="EMBL" id="RFFJ01000014">
    <property type="protein sequence ID" value="RMI44640.1"/>
    <property type="molecule type" value="Genomic_DNA"/>
</dbReference>
<evidence type="ECO:0000256" key="1">
    <source>
        <dbReference type="ARBA" id="ARBA00009865"/>
    </source>
</evidence>
<comment type="similarity">
    <text evidence="1 6">Belongs to the glycosyl hydrolase 43 family.</text>
</comment>
<gene>
    <name evidence="10" type="ORF">EBN88_04925</name>
</gene>
<evidence type="ECO:0000259" key="9">
    <source>
        <dbReference type="PROSITE" id="PS51175"/>
    </source>
</evidence>
<dbReference type="PROSITE" id="PS51175">
    <property type="entry name" value="CBM6"/>
    <property type="match status" value="1"/>
</dbReference>
<dbReference type="SUPFAM" id="SSF49785">
    <property type="entry name" value="Galactose-binding domain-like"/>
    <property type="match status" value="1"/>
</dbReference>
<feature type="active site" description="Proton donor" evidence="4">
    <location>
        <position position="233"/>
    </location>
</feature>
<dbReference type="GO" id="GO:0030246">
    <property type="term" value="F:carbohydrate binding"/>
    <property type="evidence" value="ECO:0007669"/>
    <property type="project" value="InterPro"/>
</dbReference>
<dbReference type="GO" id="GO:0004553">
    <property type="term" value="F:hydrolase activity, hydrolyzing O-glycosyl compounds"/>
    <property type="evidence" value="ECO:0007669"/>
    <property type="project" value="InterPro"/>
</dbReference>
<organism evidence="10 11">
    <name type="scientific">Streptomyces triticirhizae</name>
    <dbReference type="NCBI Taxonomy" id="2483353"/>
    <lineage>
        <taxon>Bacteria</taxon>
        <taxon>Bacillati</taxon>
        <taxon>Actinomycetota</taxon>
        <taxon>Actinomycetes</taxon>
        <taxon>Kitasatosporales</taxon>
        <taxon>Streptomycetaceae</taxon>
        <taxon>Streptomyces</taxon>
    </lineage>
</organism>
<dbReference type="Gene3D" id="2.60.120.260">
    <property type="entry name" value="Galactose-binding domain-like"/>
    <property type="match status" value="1"/>
</dbReference>
<dbReference type="InterPro" id="IPR005084">
    <property type="entry name" value="CBM6"/>
</dbReference>
<dbReference type="AlphaFoldDB" id="A0A3M2M6N8"/>
<reference evidence="10 11" key="1">
    <citation type="submission" date="2018-10" db="EMBL/GenBank/DDBJ databases">
        <title>Isolation, diversity and antifungal activity of actinobacteria from wheat.</title>
        <authorList>
            <person name="Han C."/>
        </authorList>
    </citation>
    <scope>NUCLEOTIDE SEQUENCE [LARGE SCALE GENOMIC DNA]</scope>
    <source>
        <strain evidence="10 11">NEAU-YY642</strain>
    </source>
</reference>
<dbReference type="InterPro" id="IPR023296">
    <property type="entry name" value="Glyco_hydro_beta-prop_sf"/>
</dbReference>
<feature type="domain" description="CBM6" evidence="9">
    <location>
        <begin position="334"/>
        <end position="452"/>
    </location>
</feature>
<feature type="region of interest" description="Disordered" evidence="7">
    <location>
        <begin position="22"/>
        <end position="44"/>
    </location>
</feature>
<dbReference type="Gene3D" id="2.115.10.20">
    <property type="entry name" value="Glycosyl hydrolase domain, family 43"/>
    <property type="match status" value="1"/>
</dbReference>
<name>A0A3M2M6N8_9ACTN</name>
<comment type="caution">
    <text evidence="10">The sequence shown here is derived from an EMBL/GenBank/DDBJ whole genome shotgun (WGS) entry which is preliminary data.</text>
</comment>
<dbReference type="InterPro" id="IPR008979">
    <property type="entry name" value="Galactose-bd-like_sf"/>
</dbReference>
<evidence type="ECO:0000256" key="6">
    <source>
        <dbReference type="RuleBase" id="RU361187"/>
    </source>
</evidence>
<dbReference type="Proteomes" id="UP000278673">
    <property type="component" value="Unassembled WGS sequence"/>
</dbReference>
<dbReference type="GO" id="GO:0005975">
    <property type="term" value="P:carbohydrate metabolic process"/>
    <property type="evidence" value="ECO:0007669"/>
    <property type="project" value="InterPro"/>
</dbReference>
<dbReference type="InterPro" id="IPR051795">
    <property type="entry name" value="Glycosyl_Hydrlase_43"/>
</dbReference>
<dbReference type="PANTHER" id="PTHR42812">
    <property type="entry name" value="BETA-XYLOSIDASE"/>
    <property type="match status" value="1"/>
</dbReference>
<evidence type="ECO:0000313" key="10">
    <source>
        <dbReference type="EMBL" id="RMI44640.1"/>
    </source>
</evidence>
<evidence type="ECO:0000256" key="2">
    <source>
        <dbReference type="ARBA" id="ARBA00022801"/>
    </source>
</evidence>
<dbReference type="Pfam" id="PF04616">
    <property type="entry name" value="Glyco_hydro_43"/>
    <property type="match status" value="1"/>
</dbReference>
<accession>A0A3M2M6N8</accession>
<dbReference type="InterPro" id="IPR006710">
    <property type="entry name" value="Glyco_hydro_43"/>
</dbReference>
<dbReference type="CDD" id="cd08999">
    <property type="entry name" value="GH43_ABN-like"/>
    <property type="match status" value="1"/>
</dbReference>
<keyword evidence="3 6" id="KW-0326">Glycosidase</keyword>
<evidence type="ECO:0000313" key="11">
    <source>
        <dbReference type="Proteomes" id="UP000278673"/>
    </source>
</evidence>
<sequence>MRHTRLVLVGVVATLAALLPLSPAAGTPSPASPDPSEPSAGEVSAAAVAPRLAIDDDFPDPEVIVVGDTYHAYSTSSRHGRVPHATAPGPDGPWTVRGDVMPDRPAWTGDGGFWAPDVSQRADGRYLMYFTGPDTASGRMCLGAALADSPEGPFLATSDRPLVCDPGEGGDIDPSSFVDTDGSRYLLYKNDGNAIGQPTIIWLQRVEADGITLVGGRTELLRNNLPSEDGVIEAPVLVKRASHYVLFYSAGVYTTPNYQTSYATSASLTGPYARAYRPLMTTASLDGAVSGPGGADIGDGRVFFHGALPAGGRGLYVADLGWDNDYPVVRGSRVRHEAERGTLNNASVRETGTASQGAVAAGIDFADSWVDIRVFAASAGPHTLHIGYAAGYGEAQHALSVNGQPAGTVTYPDRGWENWTEVSVDVDLTAGANTIRLGHLSRWAELDYVEVS</sequence>
<feature type="chain" id="PRO_5039016335" evidence="8">
    <location>
        <begin position="25"/>
        <end position="452"/>
    </location>
</feature>
<feature type="signal peptide" evidence="8">
    <location>
        <begin position="1"/>
        <end position="24"/>
    </location>
</feature>
<keyword evidence="11" id="KW-1185">Reference proteome</keyword>
<evidence type="ECO:0000256" key="4">
    <source>
        <dbReference type="PIRSR" id="PIRSR606710-1"/>
    </source>
</evidence>
<feature type="site" description="Important for catalytic activity, responsible for pKa modulation of the active site Glu and correct orientation of both the proton donor and substrate" evidence="5">
    <location>
        <position position="173"/>
    </location>
</feature>
<evidence type="ECO:0000256" key="5">
    <source>
        <dbReference type="PIRSR" id="PIRSR606710-2"/>
    </source>
</evidence>
<keyword evidence="8" id="KW-0732">Signal</keyword>
<feature type="region of interest" description="Disordered" evidence="7">
    <location>
        <begin position="76"/>
        <end position="95"/>
    </location>
</feature>